<feature type="domain" description="Glucose/Sorbosone dehydrogenase" evidence="3">
    <location>
        <begin position="61"/>
        <end position="395"/>
    </location>
</feature>
<keyword evidence="2" id="KW-0732">Signal</keyword>
<sequence>MRLPLACPPLALAAALAACGAQPDAGAATVDTTSGSAQGHASRRVASELGDVEVSTIASGLEHPWAVALLPAGGYLVTERPGRLRRVGADGALSKPLAGVPEVFAEGQGGLLDVVLAPDFKSSRRIYLSYAEPGADDTAGTAVASATLGATSLENVKVIYRQQPKLEGGNHFGSRIAFDGIPPGSGGHVFISQGERTYRPRAQQLDMLQGKLVRLNLDGSVPQDNPFAGRKGARPEIWSYGHRNMQGLATDPRTGKVWQSEHGPRGGDEINIPEAGRNYGWPIITHGIDYSGFPISEAVGTSAPGMEQPHYVWAKSPAVSGMAFLVDRPASKWNNSLFVGALADGSLIRLSLDGDRIVGEERLLKELGARIRDVRVGPDGDVYVLTDEADGKLLRLRPPR</sequence>
<reference evidence="5" key="1">
    <citation type="journal article" date="2019" name="Int. J. Syst. Evol. Microbiol.">
        <title>The Global Catalogue of Microorganisms (GCM) 10K type strain sequencing project: providing services to taxonomists for standard genome sequencing and annotation.</title>
        <authorList>
            <consortium name="The Broad Institute Genomics Platform"/>
            <consortium name="The Broad Institute Genome Sequencing Center for Infectious Disease"/>
            <person name="Wu L."/>
            <person name="Ma J."/>
        </authorList>
    </citation>
    <scope>NUCLEOTIDE SEQUENCE [LARGE SCALE GENOMIC DNA]</scope>
    <source>
        <strain evidence="5">KACC 11407</strain>
    </source>
</reference>
<feature type="chain" id="PRO_5045260072" evidence="2">
    <location>
        <begin position="28"/>
        <end position="400"/>
    </location>
</feature>
<evidence type="ECO:0000256" key="1">
    <source>
        <dbReference type="SAM" id="MobiDB-lite"/>
    </source>
</evidence>
<protein>
    <submittedName>
        <fullName evidence="4">PQQ-dependent sugar dehydrogenase</fullName>
        <ecNumber evidence="4">1.1.5.-</ecNumber>
    </submittedName>
</protein>
<dbReference type="Pfam" id="PF07995">
    <property type="entry name" value="GSDH"/>
    <property type="match status" value="1"/>
</dbReference>
<gene>
    <name evidence="4" type="ORF">ACFPN1_05160</name>
</gene>
<evidence type="ECO:0000256" key="2">
    <source>
        <dbReference type="SAM" id="SignalP"/>
    </source>
</evidence>
<dbReference type="EMBL" id="JBHSNM010000001">
    <property type="protein sequence ID" value="MFC5569455.1"/>
    <property type="molecule type" value="Genomic_DNA"/>
</dbReference>
<proteinExistence type="predicted"/>
<keyword evidence="4" id="KW-0560">Oxidoreductase</keyword>
<organism evidence="4 5">
    <name type="scientific">Lysobacter yangpyeongensis</name>
    <dbReference type="NCBI Taxonomy" id="346182"/>
    <lineage>
        <taxon>Bacteria</taxon>
        <taxon>Pseudomonadati</taxon>
        <taxon>Pseudomonadota</taxon>
        <taxon>Gammaproteobacteria</taxon>
        <taxon>Lysobacterales</taxon>
        <taxon>Lysobacteraceae</taxon>
        <taxon>Lysobacter</taxon>
    </lineage>
</organism>
<dbReference type="Gene3D" id="2.120.10.30">
    <property type="entry name" value="TolB, C-terminal domain"/>
    <property type="match status" value="1"/>
</dbReference>
<accession>A0ABW0SKJ9</accession>
<comment type="caution">
    <text evidence="4">The sequence shown here is derived from an EMBL/GenBank/DDBJ whole genome shotgun (WGS) entry which is preliminary data.</text>
</comment>
<keyword evidence="5" id="KW-1185">Reference proteome</keyword>
<dbReference type="InterPro" id="IPR012938">
    <property type="entry name" value="Glc/Sorbosone_DH"/>
</dbReference>
<evidence type="ECO:0000313" key="5">
    <source>
        <dbReference type="Proteomes" id="UP001596036"/>
    </source>
</evidence>
<dbReference type="PANTHER" id="PTHR19328:SF75">
    <property type="entry name" value="ALDOSE SUGAR DEHYDROGENASE YLII"/>
    <property type="match status" value="1"/>
</dbReference>
<dbReference type="GO" id="GO:0016491">
    <property type="term" value="F:oxidoreductase activity"/>
    <property type="evidence" value="ECO:0007669"/>
    <property type="project" value="UniProtKB-KW"/>
</dbReference>
<dbReference type="EC" id="1.1.5.-" evidence="4"/>
<dbReference type="PANTHER" id="PTHR19328">
    <property type="entry name" value="HEDGEHOG-INTERACTING PROTEIN"/>
    <property type="match status" value="1"/>
</dbReference>
<evidence type="ECO:0000259" key="3">
    <source>
        <dbReference type="Pfam" id="PF07995"/>
    </source>
</evidence>
<feature type="region of interest" description="Disordered" evidence="1">
    <location>
        <begin position="249"/>
        <end position="271"/>
    </location>
</feature>
<dbReference type="RefSeq" id="WP_386753544.1">
    <property type="nucleotide sequence ID" value="NZ_JBHSNM010000001.1"/>
</dbReference>
<dbReference type="PROSITE" id="PS51257">
    <property type="entry name" value="PROKAR_LIPOPROTEIN"/>
    <property type="match status" value="1"/>
</dbReference>
<dbReference type="InterPro" id="IPR011041">
    <property type="entry name" value="Quinoprot_gluc/sorb_DH_b-prop"/>
</dbReference>
<dbReference type="SUPFAM" id="SSF50952">
    <property type="entry name" value="Soluble quinoprotein glucose dehydrogenase"/>
    <property type="match status" value="1"/>
</dbReference>
<name>A0ABW0SKJ9_9GAMM</name>
<dbReference type="InterPro" id="IPR011042">
    <property type="entry name" value="6-blade_b-propeller_TolB-like"/>
</dbReference>
<feature type="signal peptide" evidence="2">
    <location>
        <begin position="1"/>
        <end position="27"/>
    </location>
</feature>
<evidence type="ECO:0000313" key="4">
    <source>
        <dbReference type="EMBL" id="MFC5569455.1"/>
    </source>
</evidence>
<dbReference type="Proteomes" id="UP001596036">
    <property type="component" value="Unassembled WGS sequence"/>
</dbReference>